<evidence type="ECO:0000256" key="2">
    <source>
        <dbReference type="ARBA" id="ARBA00022643"/>
    </source>
</evidence>
<dbReference type="InterPro" id="IPR016215">
    <property type="entry name" value="NTA_MOA"/>
</dbReference>
<dbReference type="Proteomes" id="UP000316612">
    <property type="component" value="Unassembled WGS sequence"/>
</dbReference>
<evidence type="ECO:0000256" key="5">
    <source>
        <dbReference type="ARBA" id="ARBA00033748"/>
    </source>
</evidence>
<evidence type="ECO:0000313" key="9">
    <source>
        <dbReference type="Proteomes" id="UP000316612"/>
    </source>
</evidence>
<dbReference type="GO" id="GO:0004497">
    <property type="term" value="F:monooxygenase activity"/>
    <property type="evidence" value="ECO:0007669"/>
    <property type="project" value="UniProtKB-KW"/>
</dbReference>
<reference evidence="8 9" key="1">
    <citation type="submission" date="2019-06" db="EMBL/GenBank/DDBJ databases">
        <title>Whole genome shotgun sequence of Glutamicibacter uratoxydans NBRC 15515.</title>
        <authorList>
            <person name="Hosoyama A."/>
            <person name="Uohara A."/>
            <person name="Ohji S."/>
            <person name="Ichikawa N."/>
        </authorList>
    </citation>
    <scope>NUCLEOTIDE SEQUENCE [LARGE SCALE GENOMIC DNA]</scope>
    <source>
        <strain evidence="8 9">NBRC 15515</strain>
    </source>
</reference>
<dbReference type="SUPFAM" id="SSF51679">
    <property type="entry name" value="Bacterial luciferase-like"/>
    <property type="match status" value="1"/>
</dbReference>
<feature type="binding site" evidence="6">
    <location>
        <position position="93"/>
    </location>
    <ligand>
        <name>FMN</name>
        <dbReference type="ChEBI" id="CHEBI:58210"/>
    </ligand>
</feature>
<keyword evidence="1 6" id="KW-0285">Flavoprotein</keyword>
<dbReference type="EMBL" id="BJNY01000011">
    <property type="protein sequence ID" value="GED06577.1"/>
    <property type="molecule type" value="Genomic_DNA"/>
</dbReference>
<sequence>MSRSLILNAFLMTTGHHEASWRLPHSSVNTGTDVAHYQRLAQLAEAAKFDAVFFADSPVVQAPPAQRPAGALDPILLLTALATVTKKIGLIATASTSYNDPYNLAREFATLDTISNGRAGWNVVTTAGDAAAKNFSQYRQFDSTQRYSRADEFLTAAVKLWDSWEDDAPVGDKQAGLWAVPEKIHRINHEGEYFQIEGPLNLPRSPQGRPVIIQAGASPAGKNFAAKWAEAIFAVQQSLTQGQAFYAEVKTRAAAAGRDPEQVKVLPGIVPIIGSTDREASALADELDSLILPEHALANLALQLHVAPSELALDSKLPAGLEHVVDAEKSTSRRDVILKLGYGRDLTVRQILRELGSGRGHQTVIGTPEQIADYIEESFTGRAADGFNIMPPVLPSGLETFIEQVVPILQRRGLFRTEYIAETLRGHYGLSRPQSIYSEAREKLVGV</sequence>
<keyword evidence="9" id="KW-1185">Reference proteome</keyword>
<comment type="similarity">
    <text evidence="5">Belongs to the NtaA/SnaA/DszA monooxygenase family.</text>
</comment>
<gene>
    <name evidence="8" type="ORF">AUR04nite_21090</name>
</gene>
<feature type="binding site" evidence="6">
    <location>
        <position position="147"/>
    </location>
    <ligand>
        <name>FMN</name>
        <dbReference type="ChEBI" id="CHEBI:58210"/>
    </ligand>
</feature>
<dbReference type="InterPro" id="IPR011251">
    <property type="entry name" value="Luciferase-like_dom"/>
</dbReference>
<dbReference type="PANTHER" id="PTHR30011">
    <property type="entry name" value="ALKANESULFONATE MONOOXYGENASE-RELATED"/>
    <property type="match status" value="1"/>
</dbReference>
<dbReference type="CDD" id="cd01095">
    <property type="entry name" value="Nitrilotriacetate_monoxgenase"/>
    <property type="match status" value="1"/>
</dbReference>
<dbReference type="OrthoDB" id="3265338at2"/>
<feature type="binding site" evidence="6">
    <location>
        <position position="56"/>
    </location>
    <ligand>
        <name>FMN</name>
        <dbReference type="ChEBI" id="CHEBI:58210"/>
    </ligand>
</feature>
<comment type="caution">
    <text evidence="8">The sequence shown here is derived from an EMBL/GenBank/DDBJ whole genome shotgun (WGS) entry which is preliminary data.</text>
</comment>
<evidence type="ECO:0000256" key="4">
    <source>
        <dbReference type="ARBA" id="ARBA00023033"/>
    </source>
</evidence>
<dbReference type="AlphaFoldDB" id="A0A4Y4DPP5"/>
<evidence type="ECO:0000256" key="6">
    <source>
        <dbReference type="PIRSR" id="PIRSR000337-1"/>
    </source>
</evidence>
<dbReference type="InterPro" id="IPR036661">
    <property type="entry name" value="Luciferase-like_sf"/>
</dbReference>
<dbReference type="Gene3D" id="3.20.20.30">
    <property type="entry name" value="Luciferase-like domain"/>
    <property type="match status" value="1"/>
</dbReference>
<name>A0A4Y4DPP5_GLUUR</name>
<evidence type="ECO:0000259" key="7">
    <source>
        <dbReference type="Pfam" id="PF00296"/>
    </source>
</evidence>
<dbReference type="RefSeq" id="WP_141364774.1">
    <property type="nucleotide sequence ID" value="NZ_BAAAJL010000013.1"/>
</dbReference>
<dbReference type="InterPro" id="IPR051260">
    <property type="entry name" value="Diverse_substr_monoxygenases"/>
</dbReference>
<protein>
    <submittedName>
        <fullName evidence="8">Monooxygenase</fullName>
    </submittedName>
</protein>
<dbReference type="NCBIfam" id="TIGR03860">
    <property type="entry name" value="FMN_nitrolo"/>
    <property type="match status" value="1"/>
</dbReference>
<feature type="domain" description="Luciferase-like" evidence="7">
    <location>
        <begin position="28"/>
        <end position="379"/>
    </location>
</feature>
<evidence type="ECO:0000313" key="8">
    <source>
        <dbReference type="EMBL" id="GED06577.1"/>
    </source>
</evidence>
<keyword evidence="3" id="KW-0560">Oxidoreductase</keyword>
<keyword evidence="4 8" id="KW-0503">Monooxygenase</keyword>
<dbReference type="GO" id="GO:0016705">
    <property type="term" value="F:oxidoreductase activity, acting on paired donors, with incorporation or reduction of molecular oxygen"/>
    <property type="evidence" value="ECO:0007669"/>
    <property type="project" value="InterPro"/>
</dbReference>
<keyword evidence="2 6" id="KW-0288">FMN</keyword>
<feature type="binding site" evidence="6">
    <location>
        <position position="218"/>
    </location>
    <ligand>
        <name>FMN</name>
        <dbReference type="ChEBI" id="CHEBI:58210"/>
    </ligand>
</feature>
<evidence type="ECO:0000256" key="3">
    <source>
        <dbReference type="ARBA" id="ARBA00023002"/>
    </source>
</evidence>
<evidence type="ECO:0000256" key="1">
    <source>
        <dbReference type="ARBA" id="ARBA00022630"/>
    </source>
</evidence>
<organism evidence="8 9">
    <name type="scientific">Glutamicibacter uratoxydans</name>
    <name type="common">Arthrobacter uratoxydans</name>
    <dbReference type="NCBI Taxonomy" id="43667"/>
    <lineage>
        <taxon>Bacteria</taxon>
        <taxon>Bacillati</taxon>
        <taxon>Actinomycetota</taxon>
        <taxon>Actinomycetes</taxon>
        <taxon>Micrococcales</taxon>
        <taxon>Micrococcaceae</taxon>
        <taxon>Glutamicibacter</taxon>
    </lineage>
</organism>
<dbReference type="PIRSF" id="PIRSF000337">
    <property type="entry name" value="NTA_MOA"/>
    <property type="match status" value="1"/>
</dbReference>
<dbReference type="PANTHER" id="PTHR30011:SF16">
    <property type="entry name" value="C2H2 FINGER DOMAIN TRANSCRIPTION FACTOR (EUROFUNG)-RELATED"/>
    <property type="match status" value="1"/>
</dbReference>
<proteinExistence type="inferred from homology"/>
<accession>A0A4Y4DPP5</accession>
<dbReference type="Pfam" id="PF00296">
    <property type="entry name" value="Bac_luciferase"/>
    <property type="match status" value="1"/>
</dbReference>